<dbReference type="PANTHER" id="PTHR12599:SF0">
    <property type="entry name" value="PTERIN-4-ALPHA-CARBINOLAMINE DEHYDRATASE"/>
    <property type="match status" value="1"/>
</dbReference>
<evidence type="ECO:0000256" key="3">
    <source>
        <dbReference type="ARBA" id="ARBA00013252"/>
    </source>
</evidence>
<keyword evidence="7" id="KW-1185">Reference proteome</keyword>
<sequence length="156" mass="17195">MASFPVRLGRFALQNSFTSARHYPRTTAPQLRMASNTSTPRFAEGEDPQQLGSDTTALQQQGWTLDADGMGVTKTFHFKSYFKAVAFVNLIASESSAKRHHPTMTVRIGSVDVHWTTHRPRGLTIKDIAMARHCDNGAGLMGYVEAEQGLKCGPEK</sequence>
<dbReference type="Proteomes" id="UP000191522">
    <property type="component" value="Unassembled WGS sequence"/>
</dbReference>
<dbReference type="EMBL" id="MDYL01000007">
    <property type="protein sequence ID" value="OQD75481.1"/>
    <property type="molecule type" value="Genomic_DNA"/>
</dbReference>
<dbReference type="EC" id="4.2.1.96" evidence="3"/>
<dbReference type="Gene3D" id="3.30.1360.20">
    <property type="entry name" value="Transcriptional coactivator/pterin dehydratase"/>
    <property type="match status" value="1"/>
</dbReference>
<evidence type="ECO:0000313" key="7">
    <source>
        <dbReference type="Proteomes" id="UP000191522"/>
    </source>
</evidence>
<reference evidence="7" key="1">
    <citation type="journal article" date="2017" name="Nat. Microbiol.">
        <title>Global analysis of biosynthetic gene clusters reveals vast potential of secondary metabolite production in Penicillium species.</title>
        <authorList>
            <person name="Nielsen J.C."/>
            <person name="Grijseels S."/>
            <person name="Prigent S."/>
            <person name="Ji B."/>
            <person name="Dainat J."/>
            <person name="Nielsen K.F."/>
            <person name="Frisvad J.C."/>
            <person name="Workman M."/>
            <person name="Nielsen J."/>
        </authorList>
    </citation>
    <scope>NUCLEOTIDE SEQUENCE [LARGE SCALE GENOMIC DNA]</scope>
    <source>
        <strain evidence="7">IBT 11843</strain>
    </source>
</reference>
<dbReference type="SUPFAM" id="SSF55248">
    <property type="entry name" value="PCD-like"/>
    <property type="match status" value="1"/>
</dbReference>
<dbReference type="GO" id="GO:0006729">
    <property type="term" value="P:tetrahydrobiopterin biosynthetic process"/>
    <property type="evidence" value="ECO:0007669"/>
    <property type="project" value="InterPro"/>
</dbReference>
<accession>A0A1V6PEM8</accession>
<dbReference type="OrthoDB" id="277398at2759"/>
<comment type="similarity">
    <text evidence="2">Belongs to the pterin-4-alpha-carbinolamine dehydratase family.</text>
</comment>
<dbReference type="CDD" id="cd00488">
    <property type="entry name" value="PCD_DCoH"/>
    <property type="match status" value="1"/>
</dbReference>
<keyword evidence="4" id="KW-0456">Lyase</keyword>
<organism evidence="6 7">
    <name type="scientific">Penicillium decumbens</name>
    <dbReference type="NCBI Taxonomy" id="69771"/>
    <lineage>
        <taxon>Eukaryota</taxon>
        <taxon>Fungi</taxon>
        <taxon>Dikarya</taxon>
        <taxon>Ascomycota</taxon>
        <taxon>Pezizomycotina</taxon>
        <taxon>Eurotiomycetes</taxon>
        <taxon>Eurotiomycetidae</taxon>
        <taxon>Eurotiales</taxon>
        <taxon>Aspergillaceae</taxon>
        <taxon>Penicillium</taxon>
    </lineage>
</organism>
<dbReference type="AlphaFoldDB" id="A0A1V6PEM8"/>
<dbReference type="Pfam" id="PF01329">
    <property type="entry name" value="Pterin_4a"/>
    <property type="match status" value="1"/>
</dbReference>
<dbReference type="STRING" id="69771.A0A1V6PEM8"/>
<name>A0A1V6PEM8_PENDC</name>
<dbReference type="GO" id="GO:0008124">
    <property type="term" value="F:4-alpha-hydroxytetrahydrobiopterin dehydratase activity"/>
    <property type="evidence" value="ECO:0007669"/>
    <property type="project" value="UniProtKB-EC"/>
</dbReference>
<dbReference type="OMA" id="VHWTTHR"/>
<proteinExistence type="inferred from homology"/>
<evidence type="ECO:0000256" key="1">
    <source>
        <dbReference type="ARBA" id="ARBA00001554"/>
    </source>
</evidence>
<evidence type="ECO:0000313" key="6">
    <source>
        <dbReference type="EMBL" id="OQD75481.1"/>
    </source>
</evidence>
<comment type="catalytic activity">
    <reaction evidence="1">
        <text>(4aS,6R)-4a-hydroxy-L-erythro-5,6,7,8-tetrahydrobiopterin = (6R)-L-erythro-6,7-dihydrobiopterin + H2O</text>
        <dbReference type="Rhea" id="RHEA:11920"/>
        <dbReference type="ChEBI" id="CHEBI:15377"/>
        <dbReference type="ChEBI" id="CHEBI:15642"/>
        <dbReference type="ChEBI" id="CHEBI:43120"/>
        <dbReference type="EC" id="4.2.1.96"/>
    </reaction>
</comment>
<evidence type="ECO:0000256" key="4">
    <source>
        <dbReference type="ARBA" id="ARBA00023239"/>
    </source>
</evidence>
<dbReference type="InterPro" id="IPR001533">
    <property type="entry name" value="Pterin_deHydtase"/>
</dbReference>
<dbReference type="InterPro" id="IPR036428">
    <property type="entry name" value="PCD_sf"/>
</dbReference>
<comment type="caution">
    <text evidence="6">The sequence shown here is derived from an EMBL/GenBank/DDBJ whole genome shotgun (WGS) entry which is preliminary data.</text>
</comment>
<evidence type="ECO:0000256" key="5">
    <source>
        <dbReference type="ARBA" id="ARBA00030497"/>
    </source>
</evidence>
<protein>
    <recommendedName>
        <fullName evidence="3">4a-hydroxytetrahydrobiopterin dehydratase</fullName>
        <ecNumber evidence="3">4.2.1.96</ecNumber>
    </recommendedName>
    <alternativeName>
        <fullName evidence="5">4-alpha-hydroxy-tetrahydropterin dehydratase</fullName>
    </alternativeName>
</protein>
<gene>
    <name evidence="6" type="ORF">PENDEC_c007G05733</name>
</gene>
<evidence type="ECO:0000256" key="2">
    <source>
        <dbReference type="ARBA" id="ARBA00006472"/>
    </source>
</evidence>
<dbReference type="PANTHER" id="PTHR12599">
    <property type="entry name" value="PTERIN-4-ALPHA-CARBINOLAMINE DEHYDRATASE"/>
    <property type="match status" value="1"/>
</dbReference>